<sequence>DHTPTDDEDETNVESNVDEKAEGDEDEEMDYTTSLLYDDIDIRRIDPVRTDEWFVQQEGTEKEMINA</sequence>
<protein>
    <submittedName>
        <fullName evidence="2">Uncharacterized protein</fullName>
    </submittedName>
</protein>
<feature type="non-terminal residue" evidence="2">
    <location>
        <position position="1"/>
    </location>
</feature>
<dbReference type="AlphaFoldDB" id="A0A699V399"/>
<accession>A0A699V399</accession>
<evidence type="ECO:0000313" key="2">
    <source>
        <dbReference type="EMBL" id="GFD27836.1"/>
    </source>
</evidence>
<reference evidence="2" key="1">
    <citation type="journal article" date="2019" name="Sci. Rep.">
        <title>Draft genome of Tanacetum cinerariifolium, the natural source of mosquito coil.</title>
        <authorList>
            <person name="Yamashiro T."/>
            <person name="Shiraishi A."/>
            <person name="Satake H."/>
            <person name="Nakayama K."/>
        </authorList>
    </citation>
    <scope>NUCLEOTIDE SEQUENCE</scope>
</reference>
<organism evidence="2">
    <name type="scientific">Tanacetum cinerariifolium</name>
    <name type="common">Dalmatian daisy</name>
    <name type="synonym">Chrysanthemum cinerariifolium</name>
    <dbReference type="NCBI Taxonomy" id="118510"/>
    <lineage>
        <taxon>Eukaryota</taxon>
        <taxon>Viridiplantae</taxon>
        <taxon>Streptophyta</taxon>
        <taxon>Embryophyta</taxon>
        <taxon>Tracheophyta</taxon>
        <taxon>Spermatophyta</taxon>
        <taxon>Magnoliopsida</taxon>
        <taxon>eudicotyledons</taxon>
        <taxon>Gunneridae</taxon>
        <taxon>Pentapetalae</taxon>
        <taxon>asterids</taxon>
        <taxon>campanulids</taxon>
        <taxon>Asterales</taxon>
        <taxon>Asteraceae</taxon>
        <taxon>Asteroideae</taxon>
        <taxon>Anthemideae</taxon>
        <taxon>Anthemidinae</taxon>
        <taxon>Tanacetum</taxon>
    </lineage>
</organism>
<name>A0A699V399_TANCI</name>
<comment type="caution">
    <text evidence="2">The sequence shown here is derived from an EMBL/GenBank/DDBJ whole genome shotgun (WGS) entry which is preliminary data.</text>
</comment>
<proteinExistence type="predicted"/>
<evidence type="ECO:0000256" key="1">
    <source>
        <dbReference type="SAM" id="MobiDB-lite"/>
    </source>
</evidence>
<feature type="compositionally biased region" description="Acidic residues" evidence="1">
    <location>
        <begin position="1"/>
        <end position="12"/>
    </location>
</feature>
<feature type="region of interest" description="Disordered" evidence="1">
    <location>
        <begin position="1"/>
        <end position="30"/>
    </location>
</feature>
<dbReference type="EMBL" id="BKCJ011380216">
    <property type="protein sequence ID" value="GFD27836.1"/>
    <property type="molecule type" value="Genomic_DNA"/>
</dbReference>
<gene>
    <name evidence="2" type="ORF">Tci_899805</name>
</gene>
<feature type="compositionally biased region" description="Acidic residues" evidence="1">
    <location>
        <begin position="21"/>
        <end position="30"/>
    </location>
</feature>